<dbReference type="SUPFAM" id="SSF58100">
    <property type="entry name" value="Bacterial hemolysins"/>
    <property type="match status" value="1"/>
</dbReference>
<dbReference type="EMBL" id="CALNXK010000005">
    <property type="protein sequence ID" value="CAH3036915.1"/>
    <property type="molecule type" value="Genomic_DNA"/>
</dbReference>
<evidence type="ECO:0000313" key="2">
    <source>
        <dbReference type="Proteomes" id="UP001159405"/>
    </source>
</evidence>
<reference evidence="1 2" key="1">
    <citation type="submission" date="2022-05" db="EMBL/GenBank/DDBJ databases">
        <authorList>
            <consortium name="Genoscope - CEA"/>
            <person name="William W."/>
        </authorList>
    </citation>
    <scope>NUCLEOTIDE SEQUENCE [LARGE SCALE GENOMIC DNA]</scope>
</reference>
<name>A0ABN8MZN9_9CNID</name>
<gene>
    <name evidence="1" type="ORF">PLOB_00035627</name>
</gene>
<protein>
    <submittedName>
        <fullName evidence="1">Uncharacterized protein</fullName>
    </submittedName>
</protein>
<evidence type="ECO:0000313" key="1">
    <source>
        <dbReference type="EMBL" id="CAH3036915.1"/>
    </source>
</evidence>
<organism evidence="1 2">
    <name type="scientific">Porites lobata</name>
    <dbReference type="NCBI Taxonomy" id="104759"/>
    <lineage>
        <taxon>Eukaryota</taxon>
        <taxon>Metazoa</taxon>
        <taxon>Cnidaria</taxon>
        <taxon>Anthozoa</taxon>
        <taxon>Hexacorallia</taxon>
        <taxon>Scleractinia</taxon>
        <taxon>Fungiina</taxon>
        <taxon>Poritidae</taxon>
        <taxon>Porites</taxon>
    </lineage>
</organism>
<sequence>MGDNEKKVEKELKKLDASMREMPKVMRIFSLTMRSLYADKAVGTNDELAKRFRTLRDETRNDAMVYIKGILPLSTKFVSCISEYFEYYEVLNFEEWCDVIADILEETTGYRKLCEALVKMYEDFMVPLKKRRDTAMTMIDEFKDLTETYEKQSKELEGIAMDRLKWAHALFFVPGVNFVAVPLLQASASTNLVESIAKSKQAEIAEAASITVAKILIPALEAFIDGLRNTAGFFSVMEQELHKFEGKAEKAKNEPKKLYYKVMNKQAKDMKSICQGFYAVLPDVRTDFFAIPTEGTDQNYVDKWLEQQKKTIQEKCVASSLALKLLKALT</sequence>
<keyword evidence="2" id="KW-1185">Reference proteome</keyword>
<dbReference type="Proteomes" id="UP001159405">
    <property type="component" value="Unassembled WGS sequence"/>
</dbReference>
<proteinExistence type="predicted"/>
<accession>A0ABN8MZN9</accession>
<comment type="caution">
    <text evidence="1">The sequence shown here is derived from an EMBL/GenBank/DDBJ whole genome shotgun (WGS) entry which is preliminary data.</text>
</comment>
<feature type="non-terminal residue" evidence="1">
    <location>
        <position position="330"/>
    </location>
</feature>